<dbReference type="Proteomes" id="UP000177069">
    <property type="component" value="Unassembled WGS sequence"/>
</dbReference>
<organism evidence="10 11">
    <name type="scientific">Candidatus Curtissbacteria bacterium RIFCSPHIGHO2_01_FULL_41_13</name>
    <dbReference type="NCBI Taxonomy" id="1797745"/>
    <lineage>
        <taxon>Bacteria</taxon>
        <taxon>Candidatus Curtissiibacteriota</taxon>
    </lineage>
</organism>
<dbReference type="GO" id="GO:0009103">
    <property type="term" value="P:lipopolysaccharide biosynthetic process"/>
    <property type="evidence" value="ECO:0007669"/>
    <property type="project" value="UniProtKB-ARBA"/>
</dbReference>
<feature type="transmembrane region" description="Helical" evidence="8">
    <location>
        <begin position="117"/>
        <end position="134"/>
    </location>
</feature>
<feature type="transmembrane region" description="Helical" evidence="8">
    <location>
        <begin position="210"/>
        <end position="231"/>
    </location>
</feature>
<evidence type="ECO:0000256" key="3">
    <source>
        <dbReference type="ARBA" id="ARBA00022676"/>
    </source>
</evidence>
<dbReference type="GO" id="GO:0016763">
    <property type="term" value="F:pentosyltransferase activity"/>
    <property type="evidence" value="ECO:0007669"/>
    <property type="project" value="TreeGrafter"/>
</dbReference>
<feature type="transmembrane region" description="Helical" evidence="8">
    <location>
        <begin position="71"/>
        <end position="87"/>
    </location>
</feature>
<reference evidence="10 11" key="1">
    <citation type="journal article" date="2016" name="Nat. Commun.">
        <title>Thousands of microbial genomes shed light on interconnected biogeochemical processes in an aquifer system.</title>
        <authorList>
            <person name="Anantharaman K."/>
            <person name="Brown C.T."/>
            <person name="Hug L.A."/>
            <person name="Sharon I."/>
            <person name="Castelle C.J."/>
            <person name="Probst A.J."/>
            <person name="Thomas B.C."/>
            <person name="Singh A."/>
            <person name="Wilkins M.J."/>
            <person name="Karaoz U."/>
            <person name="Brodie E.L."/>
            <person name="Williams K.H."/>
            <person name="Hubbard S.S."/>
            <person name="Banfield J.F."/>
        </authorList>
    </citation>
    <scope>NUCLEOTIDE SEQUENCE [LARGE SCALE GENOMIC DNA]</scope>
</reference>
<protein>
    <recommendedName>
        <fullName evidence="9">Glycosyltransferase RgtA/B/C/D-like domain-containing protein</fullName>
    </recommendedName>
</protein>
<gene>
    <name evidence="10" type="ORF">A2696_00595</name>
</gene>
<feature type="transmembrane region" description="Helical" evidence="8">
    <location>
        <begin position="170"/>
        <end position="198"/>
    </location>
</feature>
<evidence type="ECO:0000256" key="5">
    <source>
        <dbReference type="ARBA" id="ARBA00022692"/>
    </source>
</evidence>
<feature type="transmembrane region" description="Helical" evidence="8">
    <location>
        <begin position="341"/>
        <end position="360"/>
    </location>
</feature>
<keyword evidence="2" id="KW-1003">Cell membrane</keyword>
<evidence type="ECO:0000256" key="2">
    <source>
        <dbReference type="ARBA" id="ARBA00022475"/>
    </source>
</evidence>
<keyword evidence="7 8" id="KW-0472">Membrane</keyword>
<keyword evidence="3" id="KW-0328">Glycosyltransferase</keyword>
<feature type="transmembrane region" description="Helical" evidence="8">
    <location>
        <begin position="7"/>
        <end position="23"/>
    </location>
</feature>
<dbReference type="InterPro" id="IPR038731">
    <property type="entry name" value="RgtA/B/C-like"/>
</dbReference>
<keyword evidence="4" id="KW-0808">Transferase</keyword>
<dbReference type="GO" id="GO:0005886">
    <property type="term" value="C:plasma membrane"/>
    <property type="evidence" value="ECO:0007669"/>
    <property type="project" value="UniProtKB-SubCell"/>
</dbReference>
<accession>A0A1F5G1F8</accession>
<proteinExistence type="predicted"/>
<evidence type="ECO:0000256" key="1">
    <source>
        <dbReference type="ARBA" id="ARBA00004651"/>
    </source>
</evidence>
<sequence length="553" mass="63628">MKLVRENFFLLVIILVAVSLRFINLDTIPIGFNDDEAAFGYNAYSILKTGRDEWGRFLPFPVFESFGDWKLVGYLYLTVISQFVFGISEFATRFPSAVFGIMSVFATYFLAKELFNRNVGLISAFLLAISPWSIIASRNAFESDILIFFIVISTYFFLKGLKNGKYLTFAFIGFAICFYIYRSSWLFIPLFISTLIYLYREKFRRIWPILTKNLIFFVILLTPLIPTVLTFKGQSRFFQESFITGVQRSGIIDEINARRGSCQSRLPVFTCSLIYNKYTFSLSTYLNNYFSNLSPETYFVRGNYTGYQSAPLRGFFYSFELPLLIIGLISLLKVRSDAAKLVLFWILIVPIGPSITGVGNPGRLNILMPAPQIIAAYGTVTVFTLIRSSLLKRLLGVLMTIIILFSLSRFLADVLYYYPKISARYQRYGYKQLFDYLESQKHAYKQIAISRKGDDAKQYIHYLFYEKYDPQNFLNSTVRYRDQGKWQVVEKIGKFSFYPSAPGLETLPANSLLAVEGTEAKELLFPINPVFVVNDPKGDRLFEVYDVDLLRGD</sequence>
<feature type="transmembrane region" description="Helical" evidence="8">
    <location>
        <begin position="141"/>
        <end position="158"/>
    </location>
</feature>
<feature type="transmembrane region" description="Helical" evidence="8">
    <location>
        <begin position="398"/>
        <end position="418"/>
    </location>
</feature>
<feature type="transmembrane region" description="Helical" evidence="8">
    <location>
        <begin position="315"/>
        <end position="334"/>
    </location>
</feature>
<dbReference type="PANTHER" id="PTHR33908:SF3">
    <property type="entry name" value="UNDECAPRENYL PHOSPHATE-ALPHA-4-AMINO-4-DEOXY-L-ARABINOSE ARABINOSYL TRANSFERASE"/>
    <property type="match status" value="1"/>
</dbReference>
<dbReference type="Pfam" id="PF13231">
    <property type="entry name" value="PMT_2"/>
    <property type="match status" value="1"/>
</dbReference>
<feature type="transmembrane region" description="Helical" evidence="8">
    <location>
        <begin position="366"/>
        <end position="386"/>
    </location>
</feature>
<dbReference type="GO" id="GO:0010041">
    <property type="term" value="P:response to iron(III) ion"/>
    <property type="evidence" value="ECO:0007669"/>
    <property type="project" value="TreeGrafter"/>
</dbReference>
<evidence type="ECO:0000256" key="7">
    <source>
        <dbReference type="ARBA" id="ARBA00023136"/>
    </source>
</evidence>
<evidence type="ECO:0000256" key="8">
    <source>
        <dbReference type="SAM" id="Phobius"/>
    </source>
</evidence>
<comment type="caution">
    <text evidence="10">The sequence shown here is derived from an EMBL/GenBank/DDBJ whole genome shotgun (WGS) entry which is preliminary data.</text>
</comment>
<dbReference type="AlphaFoldDB" id="A0A1F5G1F8"/>
<dbReference type="EMBL" id="MFBA01000017">
    <property type="protein sequence ID" value="OGD85678.1"/>
    <property type="molecule type" value="Genomic_DNA"/>
</dbReference>
<keyword evidence="6 8" id="KW-1133">Transmembrane helix</keyword>
<dbReference type="PANTHER" id="PTHR33908">
    <property type="entry name" value="MANNOSYLTRANSFERASE YKCB-RELATED"/>
    <property type="match status" value="1"/>
</dbReference>
<keyword evidence="5 8" id="KW-0812">Transmembrane</keyword>
<evidence type="ECO:0000313" key="10">
    <source>
        <dbReference type="EMBL" id="OGD85678.1"/>
    </source>
</evidence>
<evidence type="ECO:0000256" key="6">
    <source>
        <dbReference type="ARBA" id="ARBA00022989"/>
    </source>
</evidence>
<evidence type="ECO:0000313" key="11">
    <source>
        <dbReference type="Proteomes" id="UP000177069"/>
    </source>
</evidence>
<comment type="subcellular location">
    <subcellularLocation>
        <location evidence="1">Cell membrane</location>
        <topology evidence="1">Multi-pass membrane protein</topology>
    </subcellularLocation>
</comment>
<evidence type="ECO:0000259" key="9">
    <source>
        <dbReference type="Pfam" id="PF13231"/>
    </source>
</evidence>
<evidence type="ECO:0000256" key="4">
    <source>
        <dbReference type="ARBA" id="ARBA00022679"/>
    </source>
</evidence>
<name>A0A1F5G1F8_9BACT</name>
<dbReference type="InterPro" id="IPR050297">
    <property type="entry name" value="LipidA_mod_glycosyltrf_83"/>
</dbReference>
<feature type="domain" description="Glycosyltransferase RgtA/B/C/D-like" evidence="9">
    <location>
        <begin position="75"/>
        <end position="224"/>
    </location>
</feature>